<evidence type="ECO:0000256" key="1">
    <source>
        <dbReference type="SAM" id="SignalP"/>
    </source>
</evidence>
<dbReference type="InterPro" id="IPR032696">
    <property type="entry name" value="SQ_cyclase_C"/>
</dbReference>
<dbReference type="SUPFAM" id="SSF48239">
    <property type="entry name" value="Terpenoid cyclases/Protein prenyltransferases"/>
    <property type="match status" value="1"/>
</dbReference>
<proteinExistence type="predicted"/>
<dbReference type="EMBL" id="CP036264">
    <property type="protein sequence ID" value="QEF99432.1"/>
    <property type="molecule type" value="Genomic_DNA"/>
</dbReference>
<sequence length="400" mass="42913" precursor="true">MFDASRFFASYVSRSLPGLLLIAASAVPSRAVAQDVASTGEESGGTVTQFESPAQTNAAIDKSVELAIGFLKNRGQTPDGAFSPETGVAVTSLCVRAILEHRPSDVDSPAVQKALQYILENVRPSGGIHATGSMYRNYETSVAVGALVAANRDDRYESQLKRAEAYLKEIQWDEGEGVESSDTAYGGAGYGKHARPDLSNTSFLVDALKDLGNDADDEAIQKALRFVSRTQNLAGHGNDTEHADKIGDGGFYYTPAAGGETKVVSEDGDNGGGLRSYGSMTYAGLKSMIYAGLTSDDPRVAAAMDFIQKTYSLNENPGMGKAGLYYYYHTFGKALAAADIRVLTDSEGTNHNWRRELAATLVDAQQADGSWVNDGNDRWMEGNRNLVTAYALLALKYCRE</sequence>
<dbReference type="KEGG" id="smam:Mal15_34970"/>
<evidence type="ECO:0000313" key="3">
    <source>
        <dbReference type="EMBL" id="QEF99432.1"/>
    </source>
</evidence>
<dbReference type="AlphaFoldDB" id="A0A5B9MDU8"/>
<evidence type="ECO:0000259" key="2">
    <source>
        <dbReference type="Pfam" id="PF13243"/>
    </source>
</evidence>
<keyword evidence="1" id="KW-0732">Signal</keyword>
<keyword evidence="4" id="KW-1185">Reference proteome</keyword>
<feature type="signal peptide" evidence="1">
    <location>
        <begin position="1"/>
        <end position="33"/>
    </location>
</feature>
<gene>
    <name evidence="3" type="ORF">Mal15_34970</name>
</gene>
<reference evidence="3 4" key="1">
    <citation type="submission" date="2019-02" db="EMBL/GenBank/DDBJ databases">
        <title>Planctomycetal bacteria perform biofilm scaping via a novel small molecule.</title>
        <authorList>
            <person name="Jeske O."/>
            <person name="Boedeker C."/>
            <person name="Wiegand S."/>
            <person name="Breitling P."/>
            <person name="Kallscheuer N."/>
            <person name="Jogler M."/>
            <person name="Rohde M."/>
            <person name="Petersen J."/>
            <person name="Medema M.H."/>
            <person name="Surup F."/>
            <person name="Jogler C."/>
        </authorList>
    </citation>
    <scope>NUCLEOTIDE SEQUENCE [LARGE SCALE GENOMIC DNA]</scope>
    <source>
        <strain evidence="3 4">Mal15</strain>
    </source>
</reference>
<evidence type="ECO:0000313" key="4">
    <source>
        <dbReference type="Proteomes" id="UP000321353"/>
    </source>
</evidence>
<dbReference type="Proteomes" id="UP000321353">
    <property type="component" value="Chromosome"/>
</dbReference>
<organism evidence="3 4">
    <name type="scientific">Stieleria maiorica</name>
    <dbReference type="NCBI Taxonomy" id="2795974"/>
    <lineage>
        <taxon>Bacteria</taxon>
        <taxon>Pseudomonadati</taxon>
        <taxon>Planctomycetota</taxon>
        <taxon>Planctomycetia</taxon>
        <taxon>Pirellulales</taxon>
        <taxon>Pirellulaceae</taxon>
        <taxon>Stieleria</taxon>
    </lineage>
</organism>
<dbReference type="Gene3D" id="1.50.10.20">
    <property type="match status" value="1"/>
</dbReference>
<accession>A0A5B9MDU8</accession>
<dbReference type="Pfam" id="PF13243">
    <property type="entry name" value="SQHop_cyclase_C"/>
    <property type="match status" value="1"/>
</dbReference>
<dbReference type="InterPro" id="IPR008930">
    <property type="entry name" value="Terpenoid_cyclase/PrenylTrfase"/>
</dbReference>
<name>A0A5B9MDU8_9BACT</name>
<protein>
    <recommendedName>
        <fullName evidence="2">Squalene cyclase C-terminal domain-containing protein</fullName>
    </recommendedName>
</protein>
<feature type="chain" id="PRO_5023122707" description="Squalene cyclase C-terminal domain-containing protein" evidence="1">
    <location>
        <begin position="34"/>
        <end position="400"/>
    </location>
</feature>
<feature type="domain" description="Squalene cyclase C-terminal" evidence="2">
    <location>
        <begin position="89"/>
        <end position="243"/>
    </location>
</feature>